<dbReference type="EMBL" id="WJEC01006544">
    <property type="protein sequence ID" value="KAF7472176.1"/>
    <property type="molecule type" value="Genomic_DNA"/>
</dbReference>
<dbReference type="AlphaFoldDB" id="A0A5E4AMY8"/>
<reference evidence="1" key="2">
    <citation type="submission" date="2020-08" db="EMBL/GenBank/DDBJ databases">
        <authorList>
            <person name="Shumante A."/>
            <person name="Zimin A.V."/>
            <person name="Puiu D."/>
            <person name="Salzberg S.L."/>
        </authorList>
    </citation>
    <scope>NUCLEOTIDE SEQUENCE</scope>
    <source>
        <strain evidence="1">WC2-LM</strain>
        <tissue evidence="1">Liver</tissue>
    </source>
</reference>
<reference evidence="2 3" key="1">
    <citation type="submission" date="2019-04" db="EMBL/GenBank/DDBJ databases">
        <authorList>
            <person name="Alioto T."/>
            <person name="Alioto T."/>
        </authorList>
    </citation>
    <scope>NUCLEOTIDE SEQUENCE [LARGE SCALE GENOMIC DNA]</scope>
</reference>
<accession>A0A5E4AMY8</accession>
<organism evidence="2 3">
    <name type="scientific">Marmota monax</name>
    <name type="common">Woodchuck</name>
    <dbReference type="NCBI Taxonomy" id="9995"/>
    <lineage>
        <taxon>Eukaryota</taxon>
        <taxon>Metazoa</taxon>
        <taxon>Chordata</taxon>
        <taxon>Craniata</taxon>
        <taxon>Vertebrata</taxon>
        <taxon>Euteleostomi</taxon>
        <taxon>Mammalia</taxon>
        <taxon>Eutheria</taxon>
        <taxon>Euarchontoglires</taxon>
        <taxon>Glires</taxon>
        <taxon>Rodentia</taxon>
        <taxon>Sciuromorpha</taxon>
        <taxon>Sciuridae</taxon>
        <taxon>Xerinae</taxon>
        <taxon>Marmotini</taxon>
        <taxon>Marmota</taxon>
    </lineage>
</organism>
<name>A0A5E4AMY8_MARMO</name>
<evidence type="ECO:0000313" key="3">
    <source>
        <dbReference type="Proteomes" id="UP000335636"/>
    </source>
</evidence>
<evidence type="ECO:0000313" key="2">
    <source>
        <dbReference type="EMBL" id="VTJ58767.1"/>
    </source>
</evidence>
<evidence type="ECO:0000313" key="1">
    <source>
        <dbReference type="EMBL" id="KAF7472176.1"/>
    </source>
</evidence>
<proteinExistence type="predicted"/>
<dbReference type="EMBL" id="CABDUW010000108">
    <property type="protein sequence ID" value="VTJ58767.1"/>
    <property type="molecule type" value="Genomic_DNA"/>
</dbReference>
<gene>
    <name evidence="1" type="ORF">GHT09_016840</name>
    <name evidence="2" type="ORF">MONAX_5E041093</name>
</gene>
<sequence length="60" mass="6733">MDESVPGVGARLDGLRRRVGRGRGFSVRVANFGAHFKRKMNLWSRYLETQIAQPKPCSGD</sequence>
<dbReference type="Proteomes" id="UP000662637">
    <property type="component" value="Unassembled WGS sequence"/>
</dbReference>
<protein>
    <submittedName>
        <fullName evidence="2">Uncharacterized protein</fullName>
    </submittedName>
</protein>
<dbReference type="Proteomes" id="UP000335636">
    <property type="component" value="Unassembled WGS sequence"/>
</dbReference>
<keyword evidence="3" id="KW-1185">Reference proteome</keyword>